<proteinExistence type="inferred from homology"/>
<dbReference type="Pfam" id="PF05698">
    <property type="entry name" value="Trigger_C"/>
    <property type="match status" value="1"/>
</dbReference>
<evidence type="ECO:0000313" key="14">
    <source>
        <dbReference type="Proteomes" id="UP000054301"/>
    </source>
</evidence>
<evidence type="ECO:0000259" key="11">
    <source>
        <dbReference type="Pfam" id="PF05697"/>
    </source>
</evidence>
<dbReference type="GO" id="GO:0051301">
    <property type="term" value="P:cell division"/>
    <property type="evidence" value="ECO:0007669"/>
    <property type="project" value="UniProtKB-KW"/>
</dbReference>
<keyword evidence="6 9" id="KW-0143">Chaperone</keyword>
<evidence type="ECO:0000256" key="2">
    <source>
        <dbReference type="ARBA" id="ARBA00005464"/>
    </source>
</evidence>
<comment type="subcellular location">
    <subcellularLocation>
        <location evidence="9">Cytoplasm</location>
    </subcellularLocation>
    <text evidence="9">About half TF is bound to the ribosome near the polypeptide exit tunnel while the other half is free in the cytoplasm.</text>
</comment>
<feature type="domain" description="Trigger factor C-terminal" evidence="12">
    <location>
        <begin position="271"/>
        <end position="427"/>
    </location>
</feature>
<gene>
    <name evidence="9 13" type="primary">tig</name>
    <name evidence="13" type="ORF">cpL1_0188</name>
</gene>
<evidence type="ECO:0000256" key="5">
    <source>
        <dbReference type="ARBA" id="ARBA00023110"/>
    </source>
</evidence>
<comment type="function">
    <text evidence="9">Involved in protein export. Acts as a chaperone by maintaining the newly synthesized protein in an open conformation. Functions as a peptidyl-prolyl cis-trans isomerase.</text>
</comment>
<evidence type="ECO:0000256" key="7">
    <source>
        <dbReference type="ARBA" id="ARBA00023235"/>
    </source>
</evidence>
<dbReference type="PIRSF" id="PIRSF003095">
    <property type="entry name" value="Trigger_factor"/>
    <property type="match status" value="1"/>
</dbReference>
<protein>
    <recommendedName>
        <fullName evidence="4 9">Trigger factor</fullName>
        <shortName evidence="9">TF</shortName>
        <ecNumber evidence="3 9">5.2.1.8</ecNumber>
    </recommendedName>
    <alternativeName>
        <fullName evidence="8 9">PPIase</fullName>
    </alternativeName>
</protein>
<feature type="domain" description="Trigger factor ribosome-binding bacterial" evidence="11">
    <location>
        <begin position="13"/>
        <end position="158"/>
    </location>
</feature>
<comment type="catalytic activity">
    <reaction evidence="1 9">
        <text>[protein]-peptidylproline (omega=180) = [protein]-peptidylproline (omega=0)</text>
        <dbReference type="Rhea" id="RHEA:16237"/>
        <dbReference type="Rhea" id="RHEA-COMP:10747"/>
        <dbReference type="Rhea" id="RHEA-COMP:10748"/>
        <dbReference type="ChEBI" id="CHEBI:83833"/>
        <dbReference type="ChEBI" id="CHEBI:83834"/>
        <dbReference type="EC" id="5.2.1.8"/>
    </reaction>
</comment>
<dbReference type="GO" id="GO:0051083">
    <property type="term" value="P:'de novo' cotranslational protein folding"/>
    <property type="evidence" value="ECO:0007669"/>
    <property type="project" value="TreeGrafter"/>
</dbReference>
<dbReference type="InterPro" id="IPR046357">
    <property type="entry name" value="PPIase_dom_sf"/>
</dbReference>
<dbReference type="GO" id="GO:0043022">
    <property type="term" value="F:ribosome binding"/>
    <property type="evidence" value="ECO:0007669"/>
    <property type="project" value="TreeGrafter"/>
</dbReference>
<evidence type="ECO:0000313" key="13">
    <source>
        <dbReference type="EMBL" id="KTF28977.1"/>
    </source>
</evidence>
<dbReference type="GO" id="GO:0015031">
    <property type="term" value="P:protein transport"/>
    <property type="evidence" value="ECO:0007669"/>
    <property type="project" value="UniProtKB-UniRule"/>
</dbReference>
<dbReference type="InterPro" id="IPR008881">
    <property type="entry name" value="Trigger_fac_ribosome-bd_bac"/>
</dbReference>
<evidence type="ECO:0000256" key="10">
    <source>
        <dbReference type="SAM" id="Coils"/>
    </source>
</evidence>
<dbReference type="SUPFAM" id="SSF102735">
    <property type="entry name" value="Trigger factor ribosome-binding domain"/>
    <property type="match status" value="1"/>
</dbReference>
<dbReference type="Proteomes" id="UP000054301">
    <property type="component" value="Unassembled WGS sequence"/>
</dbReference>
<dbReference type="PANTHER" id="PTHR30560">
    <property type="entry name" value="TRIGGER FACTOR CHAPERONE AND PEPTIDYL-PROLYL CIS/TRANS ISOMERASE"/>
    <property type="match status" value="1"/>
</dbReference>
<dbReference type="EC" id="5.2.1.8" evidence="3 9"/>
<keyword evidence="9" id="KW-0132">Cell division</keyword>
<evidence type="ECO:0000256" key="8">
    <source>
        <dbReference type="ARBA" id="ARBA00029986"/>
    </source>
</evidence>
<keyword evidence="9" id="KW-0963">Cytoplasm</keyword>
<evidence type="ECO:0000256" key="3">
    <source>
        <dbReference type="ARBA" id="ARBA00013194"/>
    </source>
</evidence>
<reference evidence="13 14" key="1">
    <citation type="submission" date="2015-06" db="EMBL/GenBank/DDBJ databases">
        <title>More than comparative genomics: Whole genome sequencing reveals elusive C. pecorum plasmid and re-evaluates genetic differences and phylogenetic relationships between C. pecorum from pig, cattle, sheep and koala hosts.</title>
        <authorList>
            <person name="Jelocnik M."/>
            <person name="Bachmann N.L."/>
            <person name="Kaltenboeck B."/>
            <person name="Waugh C."/>
            <person name="Woolford L."/>
            <person name="Speight N."/>
            <person name="Gillett A."/>
            <person name="Higgins D."/>
            <person name="Flanagan C."/>
            <person name="Myers G."/>
            <person name="Timms P."/>
            <person name="Polkinghorne A."/>
        </authorList>
    </citation>
    <scope>NUCLEOTIDE SEQUENCE [LARGE SCALE GENOMIC DNA]</scope>
    <source>
        <strain evidence="13 14">L1</strain>
    </source>
</reference>
<dbReference type="InterPro" id="IPR005215">
    <property type="entry name" value="Trig_fac"/>
</dbReference>
<dbReference type="Pfam" id="PF05697">
    <property type="entry name" value="Trigger_N"/>
    <property type="match status" value="1"/>
</dbReference>
<dbReference type="SUPFAM" id="SSF54534">
    <property type="entry name" value="FKBP-like"/>
    <property type="match status" value="1"/>
</dbReference>
<dbReference type="PANTHER" id="PTHR30560:SF3">
    <property type="entry name" value="TRIGGER FACTOR-LIKE PROTEIN TIG, CHLOROPLASTIC"/>
    <property type="match status" value="1"/>
</dbReference>
<dbReference type="NCBIfam" id="TIGR00115">
    <property type="entry name" value="tig"/>
    <property type="match status" value="1"/>
</dbReference>
<comment type="caution">
    <text evidence="13">The sequence shown here is derived from an EMBL/GenBank/DDBJ whole genome shotgun (WGS) entry which is preliminary data.</text>
</comment>
<dbReference type="GO" id="GO:0005737">
    <property type="term" value="C:cytoplasm"/>
    <property type="evidence" value="ECO:0007669"/>
    <property type="project" value="UniProtKB-SubCell"/>
</dbReference>
<dbReference type="InterPro" id="IPR008880">
    <property type="entry name" value="Trigger_fac_C"/>
</dbReference>
<name>A0AA40U5J8_9CHLA</name>
<dbReference type="InterPro" id="IPR036611">
    <property type="entry name" value="Trigger_fac_ribosome-bd_sf"/>
</dbReference>
<accession>A0AA40U5J8</accession>
<dbReference type="GO" id="GO:0044183">
    <property type="term" value="F:protein folding chaperone"/>
    <property type="evidence" value="ECO:0007669"/>
    <property type="project" value="TreeGrafter"/>
</dbReference>
<evidence type="ECO:0000259" key="12">
    <source>
        <dbReference type="Pfam" id="PF05698"/>
    </source>
</evidence>
<dbReference type="GO" id="GO:0043335">
    <property type="term" value="P:protein unfolding"/>
    <property type="evidence" value="ECO:0007669"/>
    <property type="project" value="TreeGrafter"/>
</dbReference>
<evidence type="ECO:0000256" key="6">
    <source>
        <dbReference type="ARBA" id="ARBA00023186"/>
    </source>
</evidence>
<comment type="domain">
    <text evidence="9">Consists of 3 domains; the N-terminus binds the ribosome, the middle domain has PPIase activity, while the C-terminus has intrinsic chaperone activity on its own.</text>
</comment>
<dbReference type="InterPro" id="IPR037041">
    <property type="entry name" value="Trigger_fac_C_sf"/>
</dbReference>
<keyword evidence="7 9" id="KW-0413">Isomerase</keyword>
<dbReference type="Gene3D" id="1.10.3120.10">
    <property type="entry name" value="Trigger factor, C-terminal domain"/>
    <property type="match status" value="1"/>
</dbReference>
<feature type="coiled-coil region" evidence="10">
    <location>
        <begin position="269"/>
        <end position="300"/>
    </location>
</feature>
<dbReference type="GO" id="GO:0003755">
    <property type="term" value="F:peptidyl-prolyl cis-trans isomerase activity"/>
    <property type="evidence" value="ECO:0007669"/>
    <property type="project" value="UniProtKB-UniRule"/>
</dbReference>
<dbReference type="HAMAP" id="MF_00303">
    <property type="entry name" value="Trigger_factor_Tig"/>
    <property type="match status" value="1"/>
</dbReference>
<sequence length="441" mass="50119">MSRNFSNEQFSIDLKEQPGCLVTASVKVSPALFSTLHKQALKKVKKNVSIPGFRKGKVPDDIIENRYPHPIRKECNELLVHTAYTSLSTLGDRKPLSPQAVQSTSIKEADLANGGVVEFIYEAFPVVPEISWESLSLPEATQHKEVSDEDVEKSLNNIAHFFATKTPVTRPSQEGDFISLSLHISKQDDESFLVPIFENKYFKLSDEEMSETFKEKFLGVSVGHRVVEYVSSSEIQSFLNGDTLIFTVNAVVEVEVPELDEEKARQLQVDSLEELKSKLRAQLENQAKDKQHQQRFVETEDALAAMADFELPANLLKDRISMLTREKLLNARLIEYCSNEELESRKQKLLKEAEDSAVKALRLLFLTRKIFEDEKLSFTREELQYMIEVCSRERFGPQPPKDISNEMLQELVSAARDRLTYSKAIEKAREKAEKLAVSSLA</sequence>
<evidence type="ECO:0000256" key="4">
    <source>
        <dbReference type="ARBA" id="ARBA00016902"/>
    </source>
</evidence>
<comment type="similarity">
    <text evidence="2 9">Belongs to the FKBP-type PPIase family. Tig subfamily.</text>
</comment>
<dbReference type="Gene3D" id="3.10.50.40">
    <property type="match status" value="1"/>
</dbReference>
<dbReference type="AlphaFoldDB" id="A0AA40U5J8"/>
<dbReference type="RefSeq" id="WP_021756928.1">
    <property type="nucleotide sequence ID" value="NZ_CP080403.1"/>
</dbReference>
<organism evidence="13 14">
    <name type="scientific">Chlamydia pecorum</name>
    <dbReference type="NCBI Taxonomy" id="85991"/>
    <lineage>
        <taxon>Bacteria</taxon>
        <taxon>Pseudomonadati</taxon>
        <taxon>Chlamydiota</taxon>
        <taxon>Chlamydiia</taxon>
        <taxon>Chlamydiales</taxon>
        <taxon>Chlamydiaceae</taxon>
        <taxon>Chlamydia/Chlamydophila group</taxon>
        <taxon>Chlamydia</taxon>
    </lineage>
</organism>
<keyword evidence="5 9" id="KW-0697">Rotamase</keyword>
<dbReference type="EMBL" id="LFRH01000001">
    <property type="protein sequence ID" value="KTF28977.1"/>
    <property type="molecule type" value="Genomic_DNA"/>
</dbReference>
<keyword evidence="10" id="KW-0175">Coiled coil</keyword>
<dbReference type="Gene3D" id="3.30.70.1050">
    <property type="entry name" value="Trigger factor ribosome-binding domain"/>
    <property type="match status" value="1"/>
</dbReference>
<dbReference type="InterPro" id="IPR027304">
    <property type="entry name" value="Trigger_fact/SurA_dom_sf"/>
</dbReference>
<dbReference type="GeneID" id="99718248"/>
<evidence type="ECO:0000256" key="9">
    <source>
        <dbReference type="HAMAP-Rule" id="MF_00303"/>
    </source>
</evidence>
<evidence type="ECO:0000256" key="1">
    <source>
        <dbReference type="ARBA" id="ARBA00000971"/>
    </source>
</evidence>
<keyword evidence="9" id="KW-0131">Cell cycle</keyword>
<dbReference type="SUPFAM" id="SSF109998">
    <property type="entry name" value="Triger factor/SurA peptide-binding domain-like"/>
    <property type="match status" value="1"/>
</dbReference>